<feature type="transmembrane region" description="Helical" evidence="1">
    <location>
        <begin position="143"/>
        <end position="160"/>
    </location>
</feature>
<dbReference type="RefSeq" id="WP_160990178.1">
    <property type="nucleotide sequence ID" value="NZ_WWCO01000006.1"/>
</dbReference>
<proteinExistence type="predicted"/>
<keyword evidence="1" id="KW-1133">Transmembrane helix</keyword>
<dbReference type="Proteomes" id="UP000449678">
    <property type="component" value="Unassembled WGS sequence"/>
</dbReference>
<keyword evidence="3" id="KW-1185">Reference proteome</keyword>
<feature type="transmembrane region" description="Helical" evidence="1">
    <location>
        <begin position="29"/>
        <end position="47"/>
    </location>
</feature>
<evidence type="ECO:0000313" key="2">
    <source>
        <dbReference type="EMBL" id="MYM34787.1"/>
    </source>
</evidence>
<sequence>MSATGWTAYRQLLLQVFREETGYRMMKRVTWLLLGGVLLIMAVSLYFNKSSPTKGLLALFLFVAVPMWCGIFLKNATAQNRPEYAVLVPQLRTRLMRLTTILLIASSLLLSVPIAWIFGAPGYALLAGGAMSLYILFISRYQWAGFFPALIALPVAKTGLADRLIPALHEDLGQAATSVLGCVMLLALGAWGLRQVFPQGGDAHWAWFKRLCRNKDAARAPAQALPVTRLGEWWQAKRASRYQVSLRNDSRDGGTPQRMMMYALGPGAHPATYIASGVVNTMVALAVLAVAHGRVSASVFVVMGTVMQCSVLLILMMYVQGVVDGAIRYRTEQAIFFLSASAPAKAQVNRLLAGAMLRGFFMVWLAALVCVCCIDFVIQGEVGLRGFSFMLAILLLPLACKLPRDYAVAQATDKSTSWTAVSVPYMIVCNVLLSLVNARYQLPWFWLAGVIAVASLLALYRRWRKLLALPPVMPAGRLAV</sequence>
<feature type="transmembrane region" description="Helical" evidence="1">
    <location>
        <begin position="442"/>
        <end position="460"/>
    </location>
</feature>
<feature type="transmembrane region" description="Helical" evidence="1">
    <location>
        <begin position="415"/>
        <end position="436"/>
    </location>
</feature>
<evidence type="ECO:0008006" key="4">
    <source>
        <dbReference type="Google" id="ProtNLM"/>
    </source>
</evidence>
<feature type="transmembrane region" description="Helical" evidence="1">
    <location>
        <begin position="268"/>
        <end position="291"/>
    </location>
</feature>
<feature type="transmembrane region" description="Helical" evidence="1">
    <location>
        <begin position="359"/>
        <end position="378"/>
    </location>
</feature>
<feature type="transmembrane region" description="Helical" evidence="1">
    <location>
        <begin position="172"/>
        <end position="193"/>
    </location>
</feature>
<evidence type="ECO:0000256" key="1">
    <source>
        <dbReference type="SAM" id="Phobius"/>
    </source>
</evidence>
<evidence type="ECO:0000313" key="3">
    <source>
        <dbReference type="Proteomes" id="UP000449678"/>
    </source>
</evidence>
<comment type="caution">
    <text evidence="2">The sequence shown here is derived from an EMBL/GenBank/DDBJ whole genome shotgun (WGS) entry which is preliminary data.</text>
</comment>
<keyword evidence="1" id="KW-0812">Transmembrane</keyword>
<accession>A0ABW9VAX6</accession>
<organism evidence="2 3">
    <name type="scientific">Duganella lactea</name>
    <dbReference type="NCBI Taxonomy" id="2692173"/>
    <lineage>
        <taxon>Bacteria</taxon>
        <taxon>Pseudomonadati</taxon>
        <taxon>Pseudomonadota</taxon>
        <taxon>Betaproteobacteria</taxon>
        <taxon>Burkholderiales</taxon>
        <taxon>Oxalobacteraceae</taxon>
        <taxon>Telluria group</taxon>
        <taxon>Duganella</taxon>
    </lineage>
</organism>
<feature type="transmembrane region" description="Helical" evidence="1">
    <location>
        <begin position="94"/>
        <end position="116"/>
    </location>
</feature>
<feature type="transmembrane region" description="Helical" evidence="1">
    <location>
        <begin position="53"/>
        <end position="73"/>
    </location>
</feature>
<dbReference type="EMBL" id="WWCO01000006">
    <property type="protein sequence ID" value="MYM34787.1"/>
    <property type="molecule type" value="Genomic_DNA"/>
</dbReference>
<gene>
    <name evidence="2" type="ORF">GTP38_10600</name>
</gene>
<feature type="transmembrane region" description="Helical" evidence="1">
    <location>
        <begin position="297"/>
        <end position="319"/>
    </location>
</feature>
<reference evidence="2 3" key="1">
    <citation type="submission" date="2019-12" db="EMBL/GenBank/DDBJ databases">
        <title>Novel species isolated from a subtropical stream in China.</title>
        <authorList>
            <person name="Lu H."/>
        </authorList>
    </citation>
    <scope>NUCLEOTIDE SEQUENCE [LARGE SCALE GENOMIC DNA]</scope>
    <source>
        <strain evidence="2 3">FT94W</strain>
    </source>
</reference>
<protein>
    <recommendedName>
        <fullName evidence="4">ABC transporter permease</fullName>
    </recommendedName>
</protein>
<feature type="transmembrane region" description="Helical" evidence="1">
    <location>
        <begin position="384"/>
        <end position="403"/>
    </location>
</feature>
<name>A0ABW9VAX6_9BURK</name>
<keyword evidence="1" id="KW-0472">Membrane</keyword>